<dbReference type="GO" id="GO:0046872">
    <property type="term" value="F:metal ion binding"/>
    <property type="evidence" value="ECO:0007669"/>
    <property type="project" value="UniProtKB-KW"/>
</dbReference>
<dbReference type="PANTHER" id="PTHR11820:SF7">
    <property type="entry name" value="ACYLPYRUVASE FAHD1, MITOCHONDRIAL"/>
    <property type="match status" value="1"/>
</dbReference>
<keyword evidence="1" id="KW-0479">Metal-binding</keyword>
<dbReference type="Pfam" id="PF01557">
    <property type="entry name" value="FAA_hydrolase"/>
    <property type="match status" value="1"/>
</dbReference>
<dbReference type="AlphaFoldDB" id="A0A7J9SMD8"/>
<feature type="domain" description="Fumarylacetoacetase-like C-terminal" evidence="2">
    <location>
        <begin position="46"/>
        <end position="236"/>
    </location>
</feature>
<protein>
    <submittedName>
        <fullName evidence="3">Fumarylacetoacetate hydrolase family protein</fullName>
    </submittedName>
</protein>
<gene>
    <name evidence="3" type="ORF">H5V44_07905</name>
</gene>
<evidence type="ECO:0000313" key="3">
    <source>
        <dbReference type="EMBL" id="MBB6646211.1"/>
    </source>
</evidence>
<dbReference type="Proteomes" id="UP000546257">
    <property type="component" value="Unassembled WGS sequence"/>
</dbReference>
<dbReference type="EMBL" id="JACKXD010000002">
    <property type="protein sequence ID" value="MBB6646211.1"/>
    <property type="molecule type" value="Genomic_DNA"/>
</dbReference>
<dbReference type="SUPFAM" id="SSF56529">
    <property type="entry name" value="FAH"/>
    <property type="match status" value="1"/>
</dbReference>
<evidence type="ECO:0000313" key="4">
    <source>
        <dbReference type="Proteomes" id="UP000546257"/>
    </source>
</evidence>
<proteinExistence type="predicted"/>
<dbReference type="GO" id="GO:0018773">
    <property type="term" value="F:acetylpyruvate hydrolase activity"/>
    <property type="evidence" value="ECO:0007669"/>
    <property type="project" value="TreeGrafter"/>
</dbReference>
<keyword evidence="3" id="KW-0378">Hydrolase</keyword>
<accession>A0A7J9SMD8</accession>
<dbReference type="InterPro" id="IPR036663">
    <property type="entry name" value="Fumarylacetoacetase_C_sf"/>
</dbReference>
<evidence type="ECO:0000259" key="2">
    <source>
        <dbReference type="Pfam" id="PF01557"/>
    </source>
</evidence>
<dbReference type="RefSeq" id="WP_185192562.1">
    <property type="nucleotide sequence ID" value="NZ_JACKXD010000002.1"/>
</dbReference>
<reference evidence="3 4" key="1">
    <citation type="submission" date="2020-08" db="EMBL/GenBank/DDBJ databases">
        <authorList>
            <person name="Seo M.-J."/>
        </authorList>
    </citation>
    <scope>NUCLEOTIDE SEQUENCE [LARGE SCALE GENOMIC DNA]</scope>
    <source>
        <strain evidence="3 4">MBLA0160</strain>
    </source>
</reference>
<evidence type="ECO:0000256" key="1">
    <source>
        <dbReference type="ARBA" id="ARBA00022723"/>
    </source>
</evidence>
<dbReference type="PANTHER" id="PTHR11820">
    <property type="entry name" value="ACYLPYRUVASE"/>
    <property type="match status" value="1"/>
</dbReference>
<name>A0A7J9SMD8_9EURY</name>
<comment type="caution">
    <text evidence="3">The sequence shown here is derived from an EMBL/GenBank/DDBJ whole genome shotgun (WGS) entry which is preliminary data.</text>
</comment>
<sequence>MRQARLRTDDGIVRGRYTDGRIVAADGEYEVGRDGSLTYPCAPSAIYCVGRNYAETLEQMDYDRPPEPDFFIKPPASLSGHGDPIRYPGWTDELTYAGELAAVVDRRCRDVPEANVSEVIRGYTVMNDVDALDQQGRTARKAFDGSGPLGPWIETDLNPEGIGMETVINGETRQDANTELMLFSPAEIVSFLSRRFTLRPGDVIAFGSPANPGTVESGDVIEITYEGVGTLRNHVVGPSDGDAA</sequence>
<dbReference type="Gene3D" id="3.90.850.10">
    <property type="entry name" value="Fumarylacetoacetase-like, C-terminal domain"/>
    <property type="match status" value="1"/>
</dbReference>
<organism evidence="3 4">
    <name type="scientific">Halobellus ruber</name>
    <dbReference type="NCBI Taxonomy" id="2761102"/>
    <lineage>
        <taxon>Archaea</taxon>
        <taxon>Methanobacteriati</taxon>
        <taxon>Methanobacteriota</taxon>
        <taxon>Stenosarchaea group</taxon>
        <taxon>Halobacteria</taxon>
        <taxon>Halobacteriales</taxon>
        <taxon>Haloferacaceae</taxon>
        <taxon>Halobellus</taxon>
    </lineage>
</organism>
<dbReference type="InterPro" id="IPR011234">
    <property type="entry name" value="Fumarylacetoacetase-like_C"/>
</dbReference>
<keyword evidence="4" id="KW-1185">Reference proteome</keyword>